<gene>
    <name evidence="1" type="ORF">OCU04_008883</name>
</gene>
<comment type="caution">
    <text evidence="1">The sequence shown here is derived from an EMBL/GenBank/DDBJ whole genome shotgun (WGS) entry which is preliminary data.</text>
</comment>
<dbReference type="AlphaFoldDB" id="A0A9X0AGE9"/>
<reference evidence="1" key="1">
    <citation type="submission" date="2022-11" db="EMBL/GenBank/DDBJ databases">
        <title>Genome Resource of Sclerotinia nivalis Strain SnTB1, a Plant Pathogen Isolated from American Ginseng.</title>
        <authorList>
            <person name="Fan S."/>
        </authorList>
    </citation>
    <scope>NUCLEOTIDE SEQUENCE</scope>
    <source>
        <strain evidence="1">SnTB1</strain>
    </source>
</reference>
<organism evidence="1 2">
    <name type="scientific">Sclerotinia nivalis</name>
    <dbReference type="NCBI Taxonomy" id="352851"/>
    <lineage>
        <taxon>Eukaryota</taxon>
        <taxon>Fungi</taxon>
        <taxon>Dikarya</taxon>
        <taxon>Ascomycota</taxon>
        <taxon>Pezizomycotina</taxon>
        <taxon>Leotiomycetes</taxon>
        <taxon>Helotiales</taxon>
        <taxon>Sclerotiniaceae</taxon>
        <taxon>Sclerotinia</taxon>
    </lineage>
</organism>
<accession>A0A9X0AGE9</accession>
<sequence length="74" mass="8493">MLPEVRDKLSSTIGYNGLRQAVELLYMLQEQTGDFFGVTGSSAGQEMLHFGQSIDYNKYRIIPRAFRKMDDEID</sequence>
<name>A0A9X0AGE9_9HELO</name>
<proteinExistence type="predicted"/>
<evidence type="ECO:0000313" key="1">
    <source>
        <dbReference type="EMBL" id="KAJ8062337.1"/>
    </source>
</evidence>
<dbReference type="EMBL" id="JAPEIS010000010">
    <property type="protein sequence ID" value="KAJ8062337.1"/>
    <property type="molecule type" value="Genomic_DNA"/>
</dbReference>
<protein>
    <submittedName>
        <fullName evidence="1">Uncharacterized protein</fullName>
    </submittedName>
</protein>
<evidence type="ECO:0000313" key="2">
    <source>
        <dbReference type="Proteomes" id="UP001152300"/>
    </source>
</evidence>
<dbReference type="Proteomes" id="UP001152300">
    <property type="component" value="Unassembled WGS sequence"/>
</dbReference>
<keyword evidence="2" id="KW-1185">Reference proteome</keyword>